<sequence length="69" mass="8069">MAQGSQALQDRKLVLPPVTGERTLRWLFCSFLSFSVFFFFFFSLPFPFGLQDYKPRHQVRGAYSCIKLV</sequence>
<keyword evidence="1" id="KW-0812">Transmembrane</keyword>
<gene>
    <name evidence="2" type="ORF">P168DRAFT_97812</name>
</gene>
<keyword evidence="3" id="KW-1185">Reference proteome</keyword>
<dbReference type="GeneID" id="36549782"/>
<name>A0A2I1DCE9_ASPC2</name>
<organism evidence="2 3">
    <name type="scientific">Aspergillus campestris (strain IBT 28561)</name>
    <dbReference type="NCBI Taxonomy" id="1392248"/>
    <lineage>
        <taxon>Eukaryota</taxon>
        <taxon>Fungi</taxon>
        <taxon>Dikarya</taxon>
        <taxon>Ascomycota</taxon>
        <taxon>Pezizomycotina</taxon>
        <taxon>Eurotiomycetes</taxon>
        <taxon>Eurotiomycetidae</taxon>
        <taxon>Eurotiales</taxon>
        <taxon>Aspergillaceae</taxon>
        <taxon>Aspergillus</taxon>
        <taxon>Aspergillus subgen. Circumdati</taxon>
    </lineage>
</organism>
<accession>A0A2I1DCE9</accession>
<protein>
    <submittedName>
        <fullName evidence="2">Uncharacterized protein</fullName>
    </submittedName>
</protein>
<dbReference type="Proteomes" id="UP000234254">
    <property type="component" value="Unassembled WGS sequence"/>
</dbReference>
<reference evidence="2" key="1">
    <citation type="submission" date="2016-12" db="EMBL/GenBank/DDBJ databases">
        <title>The genomes of Aspergillus section Nigri reveals drivers in fungal speciation.</title>
        <authorList>
            <consortium name="DOE Joint Genome Institute"/>
            <person name="Vesth T.C."/>
            <person name="Nybo J."/>
            <person name="Theobald S."/>
            <person name="Brandl J."/>
            <person name="Frisvad J.C."/>
            <person name="Nielsen K.F."/>
            <person name="Lyhne E.K."/>
            <person name="Kogle M.E."/>
            <person name="Kuo A."/>
            <person name="Riley R."/>
            <person name="Clum A."/>
            <person name="Nolan M."/>
            <person name="Lipzen A."/>
            <person name="Salamov A."/>
            <person name="Henrissat B."/>
            <person name="Wiebenga A."/>
            <person name="De vries R.P."/>
            <person name="Grigoriev I.V."/>
            <person name="Mortensen U.H."/>
            <person name="Andersen M.R."/>
            <person name="Baker S.E."/>
        </authorList>
    </citation>
    <scope>NUCLEOTIDE SEQUENCE</scope>
    <source>
        <strain evidence="2">IBT 28561</strain>
    </source>
</reference>
<comment type="caution">
    <text evidence="2">The sequence shown here is derived from an EMBL/GenBank/DDBJ whole genome shotgun (WGS) entry which is preliminary data.</text>
</comment>
<evidence type="ECO:0000256" key="1">
    <source>
        <dbReference type="SAM" id="Phobius"/>
    </source>
</evidence>
<dbReference type="RefSeq" id="XP_024696143.1">
    <property type="nucleotide sequence ID" value="XM_024842253.1"/>
</dbReference>
<feature type="transmembrane region" description="Helical" evidence="1">
    <location>
        <begin position="24"/>
        <end position="50"/>
    </location>
</feature>
<dbReference type="VEuPathDB" id="FungiDB:P168DRAFT_97812"/>
<dbReference type="EMBL" id="MSFM01000002">
    <property type="protein sequence ID" value="PKY07549.1"/>
    <property type="molecule type" value="Genomic_DNA"/>
</dbReference>
<proteinExistence type="predicted"/>
<evidence type="ECO:0000313" key="2">
    <source>
        <dbReference type="EMBL" id="PKY07549.1"/>
    </source>
</evidence>
<keyword evidence="1" id="KW-0472">Membrane</keyword>
<dbReference type="AlphaFoldDB" id="A0A2I1DCE9"/>
<evidence type="ECO:0000313" key="3">
    <source>
        <dbReference type="Proteomes" id="UP000234254"/>
    </source>
</evidence>
<keyword evidence="1" id="KW-1133">Transmembrane helix</keyword>